<evidence type="ECO:0008006" key="11">
    <source>
        <dbReference type="Google" id="ProtNLM"/>
    </source>
</evidence>
<protein>
    <recommendedName>
        <fullName evidence="11">Tripartite motif-containing protein 65-like</fullName>
    </recommendedName>
</protein>
<feature type="non-terminal residue" evidence="9">
    <location>
        <position position="1"/>
    </location>
</feature>
<keyword evidence="5" id="KW-0175">Coiled coil</keyword>
<evidence type="ECO:0000256" key="1">
    <source>
        <dbReference type="ARBA" id="ARBA00022723"/>
    </source>
</evidence>
<keyword evidence="1" id="KW-0479">Metal-binding</keyword>
<dbReference type="SUPFAM" id="SSF57850">
    <property type="entry name" value="RING/U-box"/>
    <property type="match status" value="1"/>
</dbReference>
<dbReference type="Pfam" id="PF13445">
    <property type="entry name" value="zf-RING_UBOX"/>
    <property type="match status" value="1"/>
</dbReference>
<dbReference type="InterPro" id="IPR027370">
    <property type="entry name" value="Znf-RING_euk"/>
</dbReference>
<dbReference type="SMART" id="SM00336">
    <property type="entry name" value="BBOX"/>
    <property type="match status" value="1"/>
</dbReference>
<dbReference type="Proteomes" id="UP000034805">
    <property type="component" value="Unassembled WGS sequence"/>
</dbReference>
<dbReference type="SMART" id="SM00184">
    <property type="entry name" value="RING"/>
    <property type="match status" value="1"/>
</dbReference>
<feature type="domain" description="RING-type" evidence="7">
    <location>
        <begin position="41"/>
        <end position="85"/>
    </location>
</feature>
<dbReference type="InterPro" id="IPR013083">
    <property type="entry name" value="Znf_RING/FYVE/PHD"/>
</dbReference>
<evidence type="ECO:0000313" key="10">
    <source>
        <dbReference type="Proteomes" id="UP000034805"/>
    </source>
</evidence>
<proteinExistence type="predicted"/>
<dbReference type="PROSITE" id="PS50089">
    <property type="entry name" value="ZF_RING_2"/>
    <property type="match status" value="1"/>
</dbReference>
<dbReference type="PANTHER" id="PTHR25465">
    <property type="entry name" value="B-BOX DOMAIN CONTAINING"/>
    <property type="match status" value="1"/>
</dbReference>
<dbReference type="Pfam" id="PF25600">
    <property type="entry name" value="TRIM_CC"/>
    <property type="match status" value="1"/>
</dbReference>
<dbReference type="PROSITE" id="PS50119">
    <property type="entry name" value="ZF_BBOX"/>
    <property type="match status" value="1"/>
</dbReference>
<dbReference type="InterPro" id="IPR051051">
    <property type="entry name" value="E3_ubiq-ligase_TRIM/RNF"/>
</dbReference>
<feature type="compositionally biased region" description="Low complexity" evidence="6">
    <location>
        <begin position="382"/>
        <end position="396"/>
    </location>
</feature>
<dbReference type="CDD" id="cd19835">
    <property type="entry name" value="Bbox2_TRIM65_C-IV"/>
    <property type="match status" value="1"/>
</dbReference>
<dbReference type="InterPro" id="IPR058030">
    <property type="entry name" value="TRIM8/14/16/25/29/45/65_CC"/>
</dbReference>
<dbReference type="EMBL" id="JARO02008047">
    <property type="protein sequence ID" value="KPP63246.1"/>
    <property type="molecule type" value="Genomic_DNA"/>
</dbReference>
<feature type="region of interest" description="Disordered" evidence="6">
    <location>
        <begin position="368"/>
        <end position="403"/>
    </location>
</feature>
<dbReference type="AlphaFoldDB" id="A0A0P7UMQ8"/>
<evidence type="ECO:0000256" key="3">
    <source>
        <dbReference type="ARBA" id="ARBA00022833"/>
    </source>
</evidence>
<evidence type="ECO:0000256" key="6">
    <source>
        <dbReference type="SAM" id="MobiDB-lite"/>
    </source>
</evidence>
<evidence type="ECO:0000259" key="7">
    <source>
        <dbReference type="PROSITE" id="PS50089"/>
    </source>
</evidence>
<dbReference type="Gene3D" id="3.30.160.60">
    <property type="entry name" value="Classic Zinc Finger"/>
    <property type="match status" value="1"/>
</dbReference>
<evidence type="ECO:0000256" key="4">
    <source>
        <dbReference type="PROSITE-ProRule" id="PRU00024"/>
    </source>
</evidence>
<organism evidence="9 10">
    <name type="scientific">Scleropages formosus</name>
    <name type="common">Asian bonytongue</name>
    <name type="synonym">Osteoglossum formosum</name>
    <dbReference type="NCBI Taxonomy" id="113540"/>
    <lineage>
        <taxon>Eukaryota</taxon>
        <taxon>Metazoa</taxon>
        <taxon>Chordata</taxon>
        <taxon>Craniata</taxon>
        <taxon>Vertebrata</taxon>
        <taxon>Euteleostomi</taxon>
        <taxon>Actinopterygii</taxon>
        <taxon>Neopterygii</taxon>
        <taxon>Teleostei</taxon>
        <taxon>Osteoglossocephala</taxon>
        <taxon>Osteoglossomorpha</taxon>
        <taxon>Osteoglossiformes</taxon>
        <taxon>Osteoglossidae</taxon>
        <taxon>Scleropages</taxon>
    </lineage>
</organism>
<sequence>ACFTFNVVQVRPDVRAVFGIGSTEPSVRTAACAMESQNLSCSICLDRFQVPVTIPCGHTFCQVCITVHWDTKAKGGMDTQCPICSETFDPRPALKRNVALSHLTEATDQEGRGATPVPRQSNAAPQAEVLCERHKKPLVIYCRTESMCVCYECAIRECKNHEKILAEEEKEIREASVGSVARLLSVLGFNRVVRKGKRSSFLSRWVSQEGLKKKSREVEKHREDTEKSVKELSENINKAEVSLQQTSHWVNAKFAYLVKVLMEKQESTLTFMEHERQSILCQAETHLGMLQERAQRLGEIQGQIATVQAMPYIQLIQESRLVEVPRMQDIPLDVSTTLQDRLNTVTDVLSRISKLVLEDLEKAINTAIGQDKQGSPQDKRPVLAVVPSPAMPSSSAIKDGLSA</sequence>
<keyword evidence="2 4" id="KW-0863">Zinc-finger</keyword>
<dbReference type="InterPro" id="IPR017907">
    <property type="entry name" value="Znf_RING_CS"/>
</dbReference>
<feature type="non-terminal residue" evidence="9">
    <location>
        <position position="403"/>
    </location>
</feature>
<name>A0A0P7UMQ8_SCLFO</name>
<accession>A0A0P7UMQ8</accession>
<gene>
    <name evidence="9" type="ORF">Z043_118513</name>
</gene>
<reference evidence="9 10" key="1">
    <citation type="submission" date="2015-08" db="EMBL/GenBank/DDBJ databases">
        <title>The genome of the Asian arowana (Scleropages formosus).</title>
        <authorList>
            <person name="Tan M.H."/>
            <person name="Gan H.M."/>
            <person name="Croft L.J."/>
            <person name="Austin C.M."/>
        </authorList>
    </citation>
    <scope>NUCLEOTIDE SEQUENCE [LARGE SCALE GENOMIC DNA]</scope>
    <source>
        <strain evidence="9">Aro1</strain>
    </source>
</reference>
<dbReference type="InterPro" id="IPR000315">
    <property type="entry name" value="Znf_B-box"/>
</dbReference>
<dbReference type="PANTHER" id="PTHR25465:SF5">
    <property type="entry name" value="E3 UBIQUITIN_ISG15 LIGASE TRIM25-RELATED"/>
    <property type="match status" value="1"/>
</dbReference>
<keyword evidence="3" id="KW-0862">Zinc</keyword>
<evidence type="ECO:0000256" key="2">
    <source>
        <dbReference type="ARBA" id="ARBA00022771"/>
    </source>
</evidence>
<feature type="coiled-coil region" evidence="5">
    <location>
        <begin position="215"/>
        <end position="242"/>
    </location>
</feature>
<evidence type="ECO:0000313" key="9">
    <source>
        <dbReference type="EMBL" id="KPP63246.1"/>
    </source>
</evidence>
<dbReference type="PROSITE" id="PS00518">
    <property type="entry name" value="ZF_RING_1"/>
    <property type="match status" value="1"/>
</dbReference>
<dbReference type="SUPFAM" id="SSF57845">
    <property type="entry name" value="B-box zinc-binding domain"/>
    <property type="match status" value="1"/>
</dbReference>
<evidence type="ECO:0000256" key="5">
    <source>
        <dbReference type="SAM" id="Coils"/>
    </source>
</evidence>
<dbReference type="Gene3D" id="3.30.40.10">
    <property type="entry name" value="Zinc/RING finger domain, C3HC4 (zinc finger)"/>
    <property type="match status" value="1"/>
</dbReference>
<evidence type="ECO:0000259" key="8">
    <source>
        <dbReference type="PROSITE" id="PS50119"/>
    </source>
</evidence>
<dbReference type="GO" id="GO:0008270">
    <property type="term" value="F:zinc ion binding"/>
    <property type="evidence" value="ECO:0007669"/>
    <property type="project" value="UniProtKB-KW"/>
</dbReference>
<feature type="domain" description="B box-type" evidence="8">
    <location>
        <begin position="126"/>
        <end position="172"/>
    </location>
</feature>
<comment type="caution">
    <text evidence="9">The sequence shown here is derived from an EMBL/GenBank/DDBJ whole genome shotgun (WGS) entry which is preliminary data.</text>
</comment>
<dbReference type="STRING" id="113540.ENSSFOP00015004473"/>
<dbReference type="InterPro" id="IPR001841">
    <property type="entry name" value="Znf_RING"/>
</dbReference>